<dbReference type="OrthoDB" id="9808398at2"/>
<feature type="domain" description="AB hydrolase-1" evidence="5">
    <location>
        <begin position="20"/>
        <end position="250"/>
    </location>
</feature>
<dbReference type="UniPathway" id="UPA01057">
    <property type="reaction ID" value="UER00900"/>
</dbReference>
<dbReference type="InterPro" id="IPR000073">
    <property type="entry name" value="AB_hydrolase_1"/>
</dbReference>
<dbReference type="NCBIfam" id="TIGR03695">
    <property type="entry name" value="menH_SHCHC"/>
    <property type="match status" value="1"/>
</dbReference>
<reference evidence="6 7" key="1">
    <citation type="submission" date="2016-01" db="EMBL/GenBank/DDBJ databases">
        <title>Complete genome sequence of strain Lentibacillus amyloliquefaciens LAM0015T isolated from saline sediment.</title>
        <authorList>
            <person name="Wang J.-L."/>
            <person name="He M.-X."/>
        </authorList>
    </citation>
    <scope>NUCLEOTIDE SEQUENCE [LARGE SCALE GENOMIC DNA]</scope>
    <source>
        <strain evidence="6 7">LAM0015</strain>
    </source>
</reference>
<dbReference type="GO" id="GO:0009234">
    <property type="term" value="P:menaquinone biosynthetic process"/>
    <property type="evidence" value="ECO:0007669"/>
    <property type="project" value="UniProtKB-UniRule"/>
</dbReference>
<dbReference type="SUPFAM" id="SSF53474">
    <property type="entry name" value="alpha/beta-Hydrolases"/>
    <property type="match status" value="1"/>
</dbReference>
<dbReference type="KEGG" id="lao:AOX59_00685"/>
<evidence type="ECO:0000313" key="7">
    <source>
        <dbReference type="Proteomes" id="UP000050331"/>
    </source>
</evidence>
<dbReference type="PANTHER" id="PTHR42916:SF1">
    <property type="entry name" value="PROTEIN PHYLLO, CHLOROPLASTIC"/>
    <property type="match status" value="1"/>
</dbReference>
<dbReference type="UniPathway" id="UPA00079"/>
<comment type="similarity">
    <text evidence="3">Belongs to the AB hydrolase superfamily. MenH family.</text>
</comment>
<evidence type="ECO:0000259" key="5">
    <source>
        <dbReference type="Pfam" id="PF00561"/>
    </source>
</evidence>
<dbReference type="PRINTS" id="PR00111">
    <property type="entry name" value="ABHYDROLASE"/>
</dbReference>
<dbReference type="PRINTS" id="PR00412">
    <property type="entry name" value="EPOXHYDRLASE"/>
</dbReference>
<sequence>MYQTINNTAYWYELKGDGVPVVYLHGFTGTGGTWDEMTRQLPENFLSLTIDLPGHGRTDSGAPKDMEGFSRDLARLLDYYQWQKVHLIGYSMGGRTALSFAIAYPDRVKSLTLESASPGLSDESEREDRRRKDEHLASRIENDGVKAFVDFWENIPLFQSQKKLPGNVREKIHTERLSHSREGLAQSLRYMGTGSQPSWWDALQSLEVPVLLLAGESDEKFTAINQSMKKLIPTAELAVVKDAGHAIHVELPDIFGKIVSEFLKTVELSTYQ</sequence>
<evidence type="ECO:0000256" key="3">
    <source>
        <dbReference type="HAMAP-Rule" id="MF_01660"/>
    </source>
</evidence>
<comment type="catalytic activity">
    <reaction evidence="3">
        <text>5-enolpyruvoyl-6-hydroxy-2-succinyl-cyclohex-3-ene-1-carboxylate = (1R,6R)-6-hydroxy-2-succinyl-cyclohexa-2,4-diene-1-carboxylate + pyruvate</text>
        <dbReference type="Rhea" id="RHEA:25597"/>
        <dbReference type="ChEBI" id="CHEBI:15361"/>
        <dbReference type="ChEBI" id="CHEBI:58689"/>
        <dbReference type="ChEBI" id="CHEBI:58818"/>
        <dbReference type="EC" id="4.2.99.20"/>
    </reaction>
</comment>
<dbReference type="RefSeq" id="WP_068440397.1">
    <property type="nucleotide sequence ID" value="NZ_CP013862.1"/>
</dbReference>
<evidence type="ECO:0000313" key="6">
    <source>
        <dbReference type="EMBL" id="ALX47244.1"/>
    </source>
</evidence>
<dbReference type="HAMAP" id="MF_01660">
    <property type="entry name" value="MenH"/>
    <property type="match status" value="1"/>
</dbReference>
<accession>A0A0U4E1W7</accession>
<comment type="subunit">
    <text evidence="3">Monomer.</text>
</comment>
<dbReference type="Gene3D" id="3.40.50.1820">
    <property type="entry name" value="alpha/beta hydrolase"/>
    <property type="match status" value="1"/>
</dbReference>
<comment type="pathway">
    <text evidence="3">Quinol/quinone metabolism; menaquinone biosynthesis.</text>
</comment>
<dbReference type="EMBL" id="CP013862">
    <property type="protein sequence ID" value="ALX47244.1"/>
    <property type="molecule type" value="Genomic_DNA"/>
</dbReference>
<keyword evidence="7" id="KW-1185">Reference proteome</keyword>
<dbReference type="Pfam" id="PF00561">
    <property type="entry name" value="Abhydrolase_1"/>
    <property type="match status" value="1"/>
</dbReference>
<dbReference type="InterPro" id="IPR022485">
    <property type="entry name" value="SHCHC_synthase_MenH"/>
</dbReference>
<organism evidence="6 7">
    <name type="scientific">Lentibacillus amyloliquefaciens</name>
    <dbReference type="NCBI Taxonomy" id="1472767"/>
    <lineage>
        <taxon>Bacteria</taxon>
        <taxon>Bacillati</taxon>
        <taxon>Bacillota</taxon>
        <taxon>Bacilli</taxon>
        <taxon>Bacillales</taxon>
        <taxon>Bacillaceae</taxon>
        <taxon>Lentibacillus</taxon>
    </lineage>
</organism>
<dbReference type="InterPro" id="IPR029058">
    <property type="entry name" value="AB_hydrolase_fold"/>
</dbReference>
<comment type="pathway">
    <text evidence="3">Quinol/quinone metabolism; 1,4-dihydroxy-2-naphthoate biosynthesis; 1,4-dihydroxy-2-naphthoate from chorismate: step 3/7.</text>
</comment>
<name>A0A0U4E1W7_9BACI</name>
<gene>
    <name evidence="3" type="primary">menH</name>
    <name evidence="6" type="ORF">AOX59_00685</name>
</gene>
<evidence type="ECO:0000256" key="2">
    <source>
        <dbReference type="ARBA" id="ARBA00023239"/>
    </source>
</evidence>
<evidence type="ECO:0000256" key="1">
    <source>
        <dbReference type="ARBA" id="ARBA00022428"/>
    </source>
</evidence>
<dbReference type="GO" id="GO:0070205">
    <property type="term" value="F:2-succinyl-6-hydroxy-2,4-cyclohexadiene-1-carboxylate synthase activity"/>
    <property type="evidence" value="ECO:0007669"/>
    <property type="project" value="UniProtKB-UniRule"/>
</dbReference>
<dbReference type="EC" id="4.2.99.20" evidence="3"/>
<dbReference type="STRING" id="1472767.AOX59_00685"/>
<comment type="function">
    <text evidence="3">Catalyzes a proton abstraction reaction that results in 2,5-elimination of pyruvate from 2-succinyl-5-enolpyruvyl-6-hydroxy-3-cyclohexene-1-carboxylate (SEPHCHC) and the formation of 2-succinyl-6-hydroxy-2,4-cyclohexadiene-1-carboxylate (SHCHC).</text>
</comment>
<proteinExistence type="inferred from homology"/>
<keyword evidence="2 3" id="KW-0456">Lyase</keyword>
<feature type="region of interest" description="Disordered" evidence="4">
    <location>
        <begin position="114"/>
        <end position="134"/>
    </location>
</feature>
<dbReference type="AlphaFoldDB" id="A0A0U4E1W7"/>
<evidence type="ECO:0000256" key="4">
    <source>
        <dbReference type="SAM" id="MobiDB-lite"/>
    </source>
</evidence>
<dbReference type="PANTHER" id="PTHR42916">
    <property type="entry name" value="2-SUCCINYL-5-ENOLPYRUVYL-6-HYDROXY-3-CYCLOHEXENE-1-CARBOXYLATE SYNTHASE"/>
    <property type="match status" value="1"/>
</dbReference>
<dbReference type="InterPro" id="IPR000639">
    <property type="entry name" value="Epox_hydrolase-like"/>
</dbReference>
<dbReference type="Proteomes" id="UP000050331">
    <property type="component" value="Chromosome"/>
</dbReference>
<keyword evidence="1 3" id="KW-0474">Menaquinone biosynthesis</keyword>
<protein>
    <recommendedName>
        <fullName evidence="3">Putative 2-succinyl-6-hydroxy-2,4-cyclohexadiene-1-carboxylate synthase</fullName>
        <shortName evidence="3">SHCHC synthase</shortName>
        <ecNumber evidence="3">4.2.99.20</ecNumber>
    </recommendedName>
</protein>